<proteinExistence type="predicted"/>
<dbReference type="SUPFAM" id="SSF55874">
    <property type="entry name" value="ATPase domain of HSP90 chaperone/DNA topoisomerase II/histidine kinase"/>
    <property type="match status" value="1"/>
</dbReference>
<dbReference type="PANTHER" id="PTHR24421">
    <property type="entry name" value="NITRATE/NITRITE SENSOR PROTEIN NARX-RELATED"/>
    <property type="match status" value="1"/>
</dbReference>
<accession>A0ABZ2YX21</accession>
<dbReference type="RefSeq" id="WP_341838066.1">
    <property type="nucleotide sequence ID" value="NZ_CP149822.1"/>
</dbReference>
<evidence type="ECO:0000256" key="14">
    <source>
        <dbReference type="ARBA" id="ARBA00023004"/>
    </source>
</evidence>
<evidence type="ECO:0000256" key="1">
    <source>
        <dbReference type="ARBA" id="ARBA00000085"/>
    </source>
</evidence>
<evidence type="ECO:0000256" key="15">
    <source>
        <dbReference type="ARBA" id="ARBA00023012"/>
    </source>
</evidence>
<evidence type="ECO:0000256" key="16">
    <source>
        <dbReference type="ARBA" id="ARBA00023014"/>
    </source>
</evidence>
<dbReference type="Pfam" id="PF07730">
    <property type="entry name" value="HisKA_3"/>
    <property type="match status" value="1"/>
</dbReference>
<dbReference type="InterPro" id="IPR011712">
    <property type="entry name" value="Sig_transdc_His_kin_sub3_dim/P"/>
</dbReference>
<comment type="cofactor">
    <cofactor evidence="2">
        <name>[4Fe-4S] cluster</name>
        <dbReference type="ChEBI" id="CHEBI:49883"/>
    </cofactor>
</comment>
<evidence type="ECO:0000256" key="17">
    <source>
        <dbReference type="ARBA" id="ARBA00024827"/>
    </source>
</evidence>
<keyword evidence="12" id="KW-0418">Kinase</keyword>
<evidence type="ECO:0000256" key="3">
    <source>
        <dbReference type="ARBA" id="ARBA00004496"/>
    </source>
</evidence>
<keyword evidence="14" id="KW-0408">Iron</keyword>
<comment type="catalytic activity">
    <reaction evidence="1">
        <text>ATP + protein L-histidine = ADP + protein N-phospho-L-histidine.</text>
        <dbReference type="EC" id="2.7.13.3"/>
    </reaction>
</comment>
<organism evidence="20 21">
    <name type="scientific">Chitinophaga pollutisoli</name>
    <dbReference type="NCBI Taxonomy" id="3133966"/>
    <lineage>
        <taxon>Bacteria</taxon>
        <taxon>Pseudomonadati</taxon>
        <taxon>Bacteroidota</taxon>
        <taxon>Chitinophagia</taxon>
        <taxon>Chitinophagales</taxon>
        <taxon>Chitinophagaceae</taxon>
        <taxon>Chitinophaga</taxon>
    </lineage>
</organism>
<dbReference type="InterPro" id="IPR003594">
    <property type="entry name" value="HATPase_dom"/>
</dbReference>
<comment type="function">
    <text evidence="17">Member of the two-component regulatory system NreB/NreC involved in the control of dissimilatory nitrate/nitrite reduction in response to oxygen. NreB functions as a direct oxygen sensor histidine kinase which is autophosphorylated, in the absence of oxygen, probably at the conserved histidine residue, and transfers its phosphate group probably to a conserved aspartate residue of NreC. NreB/NreC activates the expression of the nitrate (narGHJI) and nitrite (nir) reductase operons, as well as the putative nitrate transporter gene narT.</text>
</comment>
<gene>
    <name evidence="20" type="ORF">WJU16_09415</name>
</gene>
<keyword evidence="13" id="KW-0067">ATP-binding</keyword>
<sequence length="451" mass="50038">METQVTTAEAINILLIYCEKLGWPVDQIMQDAGVEPESMESLQRPVTLGELSRFFASAVKISGDPYIGLHIGDISNLDALGIVGQLYRYSKNMREGMFRIQRYLPLLHTVFNFDLVESPEHACVVMTPRHHAPEAVFVTRQFIELAMAYCKHGTEYASQAGLNPYEVHFAWALTAEEEKHYAEIFACPVFGNREQTQLMYRPADADFPNFFYNPVLLKALEAGADAGMELAPWSSNDLQKALLIMNVEEKERSRIARSLHDGVCGTLAAVRMHLGVLQEQVPSLQTAEFLQTLALLDEAAREVRKTAHSLMPEVLQQYGLNSALETHCYNLAPCCPTQIHFYSFGTPFRFEPGAELTVYRTAQELIQNAVKHAQANSIIVQLQFDGGDISLTIEDDGIGLPPDRLRPGSGLDILRQNVTGLGGAIAWDGREGTGTSVSVTIPSLHSIVTRE</sequence>
<evidence type="ECO:0000256" key="9">
    <source>
        <dbReference type="ARBA" id="ARBA00022679"/>
    </source>
</evidence>
<evidence type="ECO:0000256" key="8">
    <source>
        <dbReference type="ARBA" id="ARBA00022553"/>
    </source>
</evidence>
<dbReference type="SMART" id="SM00387">
    <property type="entry name" value="HATPase_c"/>
    <property type="match status" value="1"/>
</dbReference>
<dbReference type="CDD" id="cd16917">
    <property type="entry name" value="HATPase_UhpB-NarQ-NarX-like"/>
    <property type="match status" value="1"/>
</dbReference>
<reference evidence="21" key="1">
    <citation type="submission" date="2024-03" db="EMBL/GenBank/DDBJ databases">
        <title>Chitinophaga horti sp. nov., isolated from garden soil.</title>
        <authorList>
            <person name="Lee D.S."/>
            <person name="Han D.M."/>
            <person name="Baek J.H."/>
            <person name="Choi D.G."/>
            <person name="Jeon J.H."/>
            <person name="Jeon C.O."/>
        </authorList>
    </citation>
    <scope>NUCLEOTIDE SEQUENCE [LARGE SCALE GENOMIC DNA]</scope>
    <source>
        <strain evidence="21">GPA1</strain>
    </source>
</reference>
<evidence type="ECO:0000259" key="19">
    <source>
        <dbReference type="PROSITE" id="PS50109"/>
    </source>
</evidence>
<evidence type="ECO:0000256" key="13">
    <source>
        <dbReference type="ARBA" id="ARBA00022840"/>
    </source>
</evidence>
<dbReference type="Gene3D" id="1.20.5.1930">
    <property type="match status" value="1"/>
</dbReference>
<name>A0ABZ2YX21_9BACT</name>
<evidence type="ECO:0000256" key="4">
    <source>
        <dbReference type="ARBA" id="ARBA00012438"/>
    </source>
</evidence>
<dbReference type="InterPro" id="IPR032687">
    <property type="entry name" value="AraC-type_N"/>
</dbReference>
<evidence type="ECO:0000313" key="21">
    <source>
        <dbReference type="Proteomes" id="UP001485459"/>
    </source>
</evidence>
<keyword evidence="21" id="KW-1185">Reference proteome</keyword>
<evidence type="ECO:0000256" key="12">
    <source>
        <dbReference type="ARBA" id="ARBA00022777"/>
    </source>
</evidence>
<dbReference type="InterPro" id="IPR036890">
    <property type="entry name" value="HATPase_C_sf"/>
</dbReference>
<keyword evidence="10" id="KW-0479">Metal-binding</keyword>
<dbReference type="EMBL" id="CP149822">
    <property type="protein sequence ID" value="WZN43249.1"/>
    <property type="molecule type" value="Genomic_DNA"/>
</dbReference>
<keyword evidence="9" id="KW-0808">Transferase</keyword>
<protein>
    <recommendedName>
        <fullName evidence="5">Oxygen sensor histidine kinase NreB</fullName>
        <ecNumber evidence="4">2.7.13.3</ecNumber>
    </recommendedName>
    <alternativeName>
        <fullName evidence="18">Nitrogen regulation protein B</fullName>
    </alternativeName>
</protein>
<dbReference type="InterPro" id="IPR005467">
    <property type="entry name" value="His_kinase_dom"/>
</dbReference>
<evidence type="ECO:0000256" key="6">
    <source>
        <dbReference type="ARBA" id="ARBA00022485"/>
    </source>
</evidence>
<dbReference type="InterPro" id="IPR004358">
    <property type="entry name" value="Sig_transdc_His_kin-like_C"/>
</dbReference>
<dbReference type="PANTHER" id="PTHR24421:SF10">
    <property type="entry name" value="NITRATE_NITRITE SENSOR PROTEIN NARQ"/>
    <property type="match status" value="1"/>
</dbReference>
<evidence type="ECO:0000256" key="5">
    <source>
        <dbReference type="ARBA" id="ARBA00017322"/>
    </source>
</evidence>
<evidence type="ECO:0000313" key="20">
    <source>
        <dbReference type="EMBL" id="WZN43249.1"/>
    </source>
</evidence>
<keyword evidence="11" id="KW-0547">Nucleotide-binding</keyword>
<keyword evidence="8" id="KW-0597">Phosphoprotein</keyword>
<evidence type="ECO:0000256" key="7">
    <source>
        <dbReference type="ARBA" id="ARBA00022490"/>
    </source>
</evidence>
<keyword evidence="15" id="KW-0902">Two-component regulatory system</keyword>
<dbReference type="Proteomes" id="UP001485459">
    <property type="component" value="Chromosome"/>
</dbReference>
<feature type="domain" description="Histidine kinase" evidence="19">
    <location>
        <begin position="358"/>
        <end position="445"/>
    </location>
</feature>
<evidence type="ECO:0000256" key="2">
    <source>
        <dbReference type="ARBA" id="ARBA00001966"/>
    </source>
</evidence>
<dbReference type="InterPro" id="IPR050482">
    <property type="entry name" value="Sensor_HK_TwoCompSys"/>
</dbReference>
<dbReference type="Pfam" id="PF12625">
    <property type="entry name" value="Arabinose_bd"/>
    <property type="match status" value="1"/>
</dbReference>
<dbReference type="Pfam" id="PF02518">
    <property type="entry name" value="HATPase_c"/>
    <property type="match status" value="1"/>
</dbReference>
<evidence type="ECO:0000256" key="11">
    <source>
        <dbReference type="ARBA" id="ARBA00022741"/>
    </source>
</evidence>
<dbReference type="Gene3D" id="3.30.565.10">
    <property type="entry name" value="Histidine kinase-like ATPase, C-terminal domain"/>
    <property type="match status" value="1"/>
</dbReference>
<evidence type="ECO:0000256" key="10">
    <source>
        <dbReference type="ARBA" id="ARBA00022723"/>
    </source>
</evidence>
<keyword evidence="6" id="KW-0004">4Fe-4S</keyword>
<keyword evidence="7" id="KW-0963">Cytoplasm</keyword>
<dbReference type="PRINTS" id="PR00344">
    <property type="entry name" value="BCTRLSENSOR"/>
</dbReference>
<keyword evidence="16" id="KW-0411">Iron-sulfur</keyword>
<dbReference type="EC" id="2.7.13.3" evidence="4"/>
<evidence type="ECO:0000256" key="18">
    <source>
        <dbReference type="ARBA" id="ARBA00030800"/>
    </source>
</evidence>
<comment type="subcellular location">
    <subcellularLocation>
        <location evidence="3">Cytoplasm</location>
    </subcellularLocation>
</comment>
<dbReference type="PROSITE" id="PS50109">
    <property type="entry name" value="HIS_KIN"/>
    <property type="match status" value="1"/>
</dbReference>